<dbReference type="OrthoDB" id="10263520at2759"/>
<comment type="subcellular location">
    <subcellularLocation>
        <location evidence="1">Cytoplasm</location>
        <location evidence="1">Cytoskeleton</location>
        <location evidence="1">Cilium basal body</location>
    </subcellularLocation>
</comment>
<sequence length="296" mass="32594">MNFCYTAYPIWPPQSPCPGGANCKGWPLLLLAAFSLDWFGHDRDEGYAAFALPAPALPGQHRDDGLHRVGTWRPAQVSPIGRMRRFFLGGCQLITDPSYLAVGVQTSSQVEIPDRRTSTGGIYKNCFQMPDQWRFGQSYQHKRVQGGIIIFAESLEVLVMALEALHKEAKPLGLEVSWLKTKVQVFGDLLDEAVQSVHACGEDIEILESFTYLGSAVHNDVSGLPQVGRVSRLGFNTCSSGTVEVRASTVAQADFIEKDFQAPLEMPPGWQLSTIAVIDAFNKSRQKLRAAKQGLL</sequence>
<keyword evidence="3" id="KW-0970">Cilium biogenesis/degradation</keyword>
<reference evidence="6" key="1">
    <citation type="submission" date="2020-07" db="EMBL/GenBank/DDBJ databases">
        <title>The High-quality genome of the commercially important snow crab, Chionoecetes opilio.</title>
        <authorList>
            <person name="Jeong J.-H."/>
            <person name="Ryu S."/>
        </authorList>
    </citation>
    <scope>NUCLEOTIDE SEQUENCE</scope>
    <source>
        <strain evidence="6">MADBK_172401_WGS</strain>
        <tissue evidence="6">Digestive gland</tissue>
    </source>
</reference>
<dbReference type="InterPro" id="IPR010796">
    <property type="entry name" value="C2_B9-type_dom"/>
</dbReference>
<dbReference type="Pfam" id="PF07162">
    <property type="entry name" value="B9-C2"/>
    <property type="match status" value="1"/>
</dbReference>
<evidence type="ECO:0000313" key="7">
    <source>
        <dbReference type="Proteomes" id="UP000770661"/>
    </source>
</evidence>
<evidence type="ECO:0000256" key="4">
    <source>
        <dbReference type="ARBA" id="ARBA00023212"/>
    </source>
</evidence>
<dbReference type="PANTHER" id="PTHR12968">
    <property type="entry name" value="B9 DOMAIN-CONTAINING"/>
    <property type="match status" value="1"/>
</dbReference>
<name>A0A8J4XP00_CHIOP</name>
<dbReference type="Proteomes" id="UP000770661">
    <property type="component" value="Unassembled WGS sequence"/>
</dbReference>
<gene>
    <name evidence="6" type="primary">Mks1_1</name>
    <name evidence="6" type="ORF">GWK47_021841</name>
</gene>
<protein>
    <submittedName>
        <fullName evidence="6">Meckel syndrome type 1</fullName>
    </submittedName>
</protein>
<evidence type="ECO:0000256" key="5">
    <source>
        <dbReference type="ARBA" id="ARBA00023273"/>
    </source>
</evidence>
<comment type="caution">
    <text evidence="6">The sequence shown here is derived from an EMBL/GenBank/DDBJ whole genome shotgun (WGS) entry which is preliminary data.</text>
</comment>
<keyword evidence="5" id="KW-0966">Cell projection</keyword>
<accession>A0A8J4XP00</accession>
<dbReference type="GO" id="GO:0060271">
    <property type="term" value="P:cilium assembly"/>
    <property type="evidence" value="ECO:0007669"/>
    <property type="project" value="TreeGrafter"/>
</dbReference>
<evidence type="ECO:0000256" key="3">
    <source>
        <dbReference type="ARBA" id="ARBA00022794"/>
    </source>
</evidence>
<proteinExistence type="predicted"/>
<dbReference type="GO" id="GO:0036038">
    <property type="term" value="C:MKS complex"/>
    <property type="evidence" value="ECO:0007669"/>
    <property type="project" value="TreeGrafter"/>
</dbReference>
<keyword evidence="4" id="KW-0206">Cytoskeleton</keyword>
<keyword evidence="2" id="KW-0963">Cytoplasm</keyword>
<dbReference type="PROSITE" id="PS51381">
    <property type="entry name" value="C2_B9"/>
    <property type="match status" value="1"/>
</dbReference>
<evidence type="ECO:0000313" key="6">
    <source>
        <dbReference type="EMBL" id="KAG0710893.1"/>
    </source>
</evidence>
<evidence type="ECO:0000256" key="2">
    <source>
        <dbReference type="ARBA" id="ARBA00022490"/>
    </source>
</evidence>
<dbReference type="AlphaFoldDB" id="A0A8J4XP00"/>
<organism evidence="6 7">
    <name type="scientific">Chionoecetes opilio</name>
    <name type="common">Atlantic snow crab</name>
    <name type="synonym">Cancer opilio</name>
    <dbReference type="NCBI Taxonomy" id="41210"/>
    <lineage>
        <taxon>Eukaryota</taxon>
        <taxon>Metazoa</taxon>
        <taxon>Ecdysozoa</taxon>
        <taxon>Arthropoda</taxon>
        <taxon>Crustacea</taxon>
        <taxon>Multicrustacea</taxon>
        <taxon>Malacostraca</taxon>
        <taxon>Eumalacostraca</taxon>
        <taxon>Eucarida</taxon>
        <taxon>Decapoda</taxon>
        <taxon>Pleocyemata</taxon>
        <taxon>Brachyura</taxon>
        <taxon>Eubrachyura</taxon>
        <taxon>Majoidea</taxon>
        <taxon>Majidae</taxon>
        <taxon>Chionoecetes</taxon>
    </lineage>
</organism>
<dbReference type="PANTHER" id="PTHR12968:SF4">
    <property type="entry name" value="TECTONIC-LIKE COMPLEX MEMBER MKS1"/>
    <property type="match status" value="1"/>
</dbReference>
<keyword evidence="7" id="KW-1185">Reference proteome</keyword>
<dbReference type="EMBL" id="JACEEZ010023784">
    <property type="protein sequence ID" value="KAG0710893.1"/>
    <property type="molecule type" value="Genomic_DNA"/>
</dbReference>
<evidence type="ECO:0000256" key="1">
    <source>
        <dbReference type="ARBA" id="ARBA00004120"/>
    </source>
</evidence>